<dbReference type="Pfam" id="PF06078">
    <property type="entry name" value="DUF937"/>
    <property type="match status" value="1"/>
</dbReference>
<evidence type="ECO:0000313" key="2">
    <source>
        <dbReference type="Proteomes" id="UP000238042"/>
    </source>
</evidence>
<comment type="caution">
    <text evidence="1">The sequence shown here is derived from an EMBL/GenBank/DDBJ whole genome shotgun (WGS) entry which is preliminary data.</text>
</comment>
<dbReference type="AlphaFoldDB" id="A0A2S8AEP5"/>
<proteinExistence type="predicted"/>
<dbReference type="EMBL" id="PSZM01000034">
    <property type="protein sequence ID" value="PQL93467.1"/>
    <property type="molecule type" value="Genomic_DNA"/>
</dbReference>
<protein>
    <submittedName>
        <fullName evidence="1">Uncharacterized protein</fullName>
    </submittedName>
</protein>
<accession>A0A2S8AEP5</accession>
<dbReference type="Proteomes" id="UP000238042">
    <property type="component" value="Unassembled WGS sequence"/>
</dbReference>
<gene>
    <name evidence="1" type="ORF">C4S77_04810</name>
</gene>
<evidence type="ECO:0000313" key="1">
    <source>
        <dbReference type="EMBL" id="PQL93467.1"/>
    </source>
</evidence>
<sequence>MELFNSINEFISPKLVQDISKDFKEDESKILSAIQTTIASILEILIEKKENKKFILLLKYAGSSGLLFNFSDLFSDKICTQNKKIVSKFIQYLFQDKKDKFINIISLDSGLSKENAKKIIFRIILLCAAFIGESLLSGINFSVLKNHIEDERFNFQQYIPIEMNTLIDKLKSFSTYKLWSSLF</sequence>
<dbReference type="InterPro" id="IPR009282">
    <property type="entry name" value="DUF937"/>
</dbReference>
<reference evidence="1 2" key="1">
    <citation type="submission" date="2018-02" db="EMBL/GenBank/DDBJ databases">
        <title>Genome sequences of Apibacter spp., gut symbionts of Asian honey bees.</title>
        <authorList>
            <person name="Kwong W.K."/>
            <person name="Steele M.I."/>
            <person name="Moran N.A."/>
        </authorList>
    </citation>
    <scope>NUCLEOTIDE SEQUENCE [LARGE SCALE GENOMIC DNA]</scope>
    <source>
        <strain evidence="2">wkB301</strain>
    </source>
</reference>
<dbReference type="OrthoDB" id="1453647at2"/>
<keyword evidence="2" id="KW-1185">Reference proteome</keyword>
<dbReference type="RefSeq" id="WP_105246470.1">
    <property type="nucleotide sequence ID" value="NZ_PSZM01000034.1"/>
</dbReference>
<organism evidence="1 2">
    <name type="scientific">Apibacter adventoris</name>
    <dbReference type="NCBI Taxonomy" id="1679466"/>
    <lineage>
        <taxon>Bacteria</taxon>
        <taxon>Pseudomonadati</taxon>
        <taxon>Bacteroidota</taxon>
        <taxon>Flavobacteriia</taxon>
        <taxon>Flavobacteriales</taxon>
        <taxon>Weeksellaceae</taxon>
        <taxon>Apibacter</taxon>
    </lineage>
</organism>
<name>A0A2S8AEP5_9FLAO</name>